<feature type="transmembrane region" description="Helical" evidence="6">
    <location>
        <begin position="333"/>
        <end position="352"/>
    </location>
</feature>
<evidence type="ECO:0000313" key="7">
    <source>
        <dbReference type="EMBL" id="GGD04367.1"/>
    </source>
</evidence>
<evidence type="ECO:0000313" key="8">
    <source>
        <dbReference type="Proteomes" id="UP000619534"/>
    </source>
</evidence>
<dbReference type="Proteomes" id="UP000619534">
    <property type="component" value="Unassembled WGS sequence"/>
</dbReference>
<dbReference type="PANTHER" id="PTHR30250:SF29">
    <property type="entry name" value="POLYSACCHARIDE BIOSYNTHESIS PROTEIN C-TERMINAL DOMAIN-CONTAINING PROTEIN"/>
    <property type="match status" value="1"/>
</dbReference>
<feature type="transmembrane region" description="Helical" evidence="6">
    <location>
        <begin position="414"/>
        <end position="438"/>
    </location>
</feature>
<evidence type="ECO:0000256" key="4">
    <source>
        <dbReference type="ARBA" id="ARBA00022989"/>
    </source>
</evidence>
<keyword evidence="5 6" id="KW-0472">Membrane</keyword>
<keyword evidence="3 6" id="KW-0812">Transmembrane</keyword>
<evidence type="ECO:0000256" key="5">
    <source>
        <dbReference type="ARBA" id="ARBA00023136"/>
    </source>
</evidence>
<feature type="transmembrane region" description="Helical" evidence="6">
    <location>
        <begin position="364"/>
        <end position="381"/>
    </location>
</feature>
<proteinExistence type="predicted"/>
<gene>
    <name evidence="7" type="primary">yabM</name>
    <name evidence="7" type="ORF">GCM10007216_38790</name>
</gene>
<organism evidence="7 8">
    <name type="scientific">Thalassobacillus devorans</name>
    <dbReference type="NCBI Taxonomy" id="279813"/>
    <lineage>
        <taxon>Bacteria</taxon>
        <taxon>Bacillati</taxon>
        <taxon>Bacillota</taxon>
        <taxon>Bacilli</taxon>
        <taxon>Bacillales</taxon>
        <taxon>Bacillaceae</taxon>
        <taxon>Thalassobacillus</taxon>
    </lineage>
</organism>
<feature type="transmembrane region" description="Helical" evidence="6">
    <location>
        <begin position="21"/>
        <end position="40"/>
    </location>
</feature>
<keyword evidence="2" id="KW-1003">Cell membrane</keyword>
<comment type="subcellular location">
    <subcellularLocation>
        <location evidence="1">Cell membrane</location>
        <topology evidence="1">Multi-pass membrane protein</topology>
    </subcellularLocation>
</comment>
<dbReference type="Pfam" id="PF01943">
    <property type="entry name" value="Polysacc_synt"/>
    <property type="match status" value="1"/>
</dbReference>
<feature type="transmembrane region" description="Helical" evidence="6">
    <location>
        <begin position="166"/>
        <end position="186"/>
    </location>
</feature>
<dbReference type="InterPro" id="IPR050833">
    <property type="entry name" value="Poly_Biosynth_Transport"/>
</dbReference>
<comment type="caution">
    <text evidence="7">The sequence shown here is derived from an EMBL/GenBank/DDBJ whole genome shotgun (WGS) entry which is preliminary data.</text>
</comment>
<keyword evidence="8" id="KW-1185">Reference proteome</keyword>
<feature type="transmembrane region" description="Helical" evidence="6">
    <location>
        <begin position="458"/>
        <end position="480"/>
    </location>
</feature>
<feature type="transmembrane region" description="Helical" evidence="6">
    <location>
        <begin position="136"/>
        <end position="154"/>
    </location>
</feature>
<reference evidence="8" key="1">
    <citation type="journal article" date="2019" name="Int. J. Syst. Evol. Microbiol.">
        <title>The Global Catalogue of Microorganisms (GCM) 10K type strain sequencing project: providing services to taxonomists for standard genome sequencing and annotation.</title>
        <authorList>
            <consortium name="The Broad Institute Genomics Platform"/>
            <consortium name="The Broad Institute Genome Sequencing Center for Infectious Disease"/>
            <person name="Wu L."/>
            <person name="Ma J."/>
        </authorList>
    </citation>
    <scope>NUCLEOTIDE SEQUENCE [LARGE SCALE GENOMIC DNA]</scope>
    <source>
        <strain evidence="8">CCM 7282</strain>
    </source>
</reference>
<accession>A0ABQ1PUT4</accession>
<sequence>MMERRTNMNDKIETKDFFKGAFILTLAGIFSKILSAGYRIPIQNITGDLGFYIYQQIYPFLGVAIMLSLYGFPVAVSKLAADFRDKQKELALRSFFIPVFVIIFSLSAVVFLILFTQAGMIAEWMGDKRLSSPIRASALVFLVLPFTSVMRGAFQGSNDMQPTAVSQIVEQLVRVSIIITIAVALVGKEDYYAIGTGAAAASVAGSIAAAIFLGMLAWKRRSREHYVHREHSYRYFLKTILIHGLFISINYMFLLLIQMADAFTLVPGLEGFGLDSYEARVSKGVFDRGQPLIQLGAVLGSSLALALIPTITKQRLEREPDKFHEHLQSALKMSLLLAAGATAGLIIIFPYVNELLYQNSNGTSYLRILMIVVLFSSLAITTSSVLQGVDVVFQTAGVILAGTVLKWAGNEILVPVFGLSGAAWASVVAAALVLIWNLKLMRRRFRPSAWRSLPFIKILTALVVMAIFLMLAIIVETYLLLLESRFGLLIFTLSVSGLGGIIYFITFTLVKGFTDKEMEQIPAVGAIFNWFSRRKHKHAHH</sequence>
<feature type="transmembrane region" description="Helical" evidence="6">
    <location>
        <begin position="192"/>
        <end position="218"/>
    </location>
</feature>
<name>A0ABQ1PUT4_9BACI</name>
<evidence type="ECO:0000256" key="3">
    <source>
        <dbReference type="ARBA" id="ARBA00022692"/>
    </source>
</evidence>
<evidence type="ECO:0000256" key="6">
    <source>
        <dbReference type="SAM" id="Phobius"/>
    </source>
</evidence>
<dbReference type="PIRSF" id="PIRSF038958">
    <property type="entry name" value="PG_synth_SpoVB"/>
    <property type="match status" value="1"/>
</dbReference>
<dbReference type="InterPro" id="IPR024923">
    <property type="entry name" value="PG_synth_SpoVB"/>
</dbReference>
<feature type="transmembrane region" description="Helical" evidence="6">
    <location>
        <begin position="52"/>
        <end position="74"/>
    </location>
</feature>
<evidence type="ECO:0000256" key="2">
    <source>
        <dbReference type="ARBA" id="ARBA00022475"/>
    </source>
</evidence>
<dbReference type="InterPro" id="IPR002797">
    <property type="entry name" value="Polysacc_synth"/>
</dbReference>
<dbReference type="EMBL" id="BMCJ01000012">
    <property type="protein sequence ID" value="GGD04367.1"/>
    <property type="molecule type" value="Genomic_DNA"/>
</dbReference>
<evidence type="ECO:0000256" key="1">
    <source>
        <dbReference type="ARBA" id="ARBA00004651"/>
    </source>
</evidence>
<keyword evidence="4 6" id="KW-1133">Transmembrane helix</keyword>
<feature type="transmembrane region" description="Helical" evidence="6">
    <location>
        <begin position="239"/>
        <end position="260"/>
    </location>
</feature>
<feature type="transmembrane region" description="Helical" evidence="6">
    <location>
        <begin position="95"/>
        <end position="116"/>
    </location>
</feature>
<dbReference type="PANTHER" id="PTHR30250">
    <property type="entry name" value="PST FAMILY PREDICTED COLANIC ACID TRANSPORTER"/>
    <property type="match status" value="1"/>
</dbReference>
<dbReference type="CDD" id="cd13124">
    <property type="entry name" value="MATE_SpoVB_like"/>
    <property type="match status" value="1"/>
</dbReference>
<protein>
    <submittedName>
        <fullName evidence="7">Membrane protein YabM</fullName>
    </submittedName>
</protein>
<feature type="transmembrane region" description="Helical" evidence="6">
    <location>
        <begin position="486"/>
        <end position="510"/>
    </location>
</feature>